<evidence type="ECO:0000313" key="2">
    <source>
        <dbReference type="EMBL" id="NDL62123.1"/>
    </source>
</evidence>
<dbReference type="GO" id="GO:0005829">
    <property type="term" value="C:cytosol"/>
    <property type="evidence" value="ECO:0007669"/>
    <property type="project" value="TreeGrafter"/>
</dbReference>
<protein>
    <submittedName>
        <fullName evidence="2">Cof-type HAD-IIB family hydrolase</fullName>
    </submittedName>
</protein>
<dbReference type="PANTHER" id="PTHR10000:SF8">
    <property type="entry name" value="HAD SUPERFAMILY HYDROLASE-LIKE, TYPE 3"/>
    <property type="match status" value="1"/>
</dbReference>
<keyword evidence="2" id="KW-0378">Hydrolase</keyword>
<dbReference type="GO" id="GO:0000287">
    <property type="term" value="F:magnesium ion binding"/>
    <property type="evidence" value="ECO:0007669"/>
    <property type="project" value="TreeGrafter"/>
</dbReference>
<keyword evidence="3" id="KW-1185">Reference proteome</keyword>
<dbReference type="PROSITE" id="PS01228">
    <property type="entry name" value="COF_1"/>
    <property type="match status" value="1"/>
</dbReference>
<proteinExistence type="predicted"/>
<dbReference type="Gene3D" id="3.40.50.1000">
    <property type="entry name" value="HAD superfamily/HAD-like"/>
    <property type="match status" value="1"/>
</dbReference>
<dbReference type="EMBL" id="WUBS01000003">
    <property type="protein sequence ID" value="NDL62123.1"/>
    <property type="molecule type" value="Genomic_DNA"/>
</dbReference>
<dbReference type="NCBIfam" id="TIGR00099">
    <property type="entry name" value="Cof-subfamily"/>
    <property type="match status" value="1"/>
</dbReference>
<evidence type="ECO:0000256" key="1">
    <source>
        <dbReference type="ARBA" id="ARBA00022723"/>
    </source>
</evidence>
<dbReference type="InterPro" id="IPR036412">
    <property type="entry name" value="HAD-like_sf"/>
</dbReference>
<dbReference type="SFLD" id="SFLDG01140">
    <property type="entry name" value="C2.B:_Phosphomannomutase_and_P"/>
    <property type="match status" value="1"/>
</dbReference>
<dbReference type="GO" id="GO:0016791">
    <property type="term" value="F:phosphatase activity"/>
    <property type="evidence" value="ECO:0007669"/>
    <property type="project" value="TreeGrafter"/>
</dbReference>
<sequence>MSSSHGIAAAVDYRLVIFDLDGTILTPEKKLTPRFKRAVKHAVRLGVVIALASGRSLDSVLDVLRQLPLGDTPGYAIACNGALVWSRRPGRYVAKECLEICDALALSELGRRLGYACYMLENNHLLTDFPIAPDAGGYLFSRLAVARLPDDWWVTPRRPPKMMFIEQKEKIDALPALIPPDIAGRYHFVRSEPNYYEVMKKGVHKGSACRTLAAYLGIPMAQVIAVGDEQNDKEMLLFAGVGVAMGNAAREIKSLADWVTDSNENEGAAKVLEHFIIKKR</sequence>
<dbReference type="Pfam" id="PF08282">
    <property type="entry name" value="Hydrolase_3"/>
    <property type="match status" value="1"/>
</dbReference>
<dbReference type="RefSeq" id="WP_162364808.1">
    <property type="nucleotide sequence ID" value="NZ_WUBS01000003.1"/>
</dbReference>
<dbReference type="InterPro" id="IPR000150">
    <property type="entry name" value="Cof"/>
</dbReference>
<organism evidence="2 3">
    <name type="scientific">Acerihabitans arboris</name>
    <dbReference type="NCBI Taxonomy" id="2691583"/>
    <lineage>
        <taxon>Bacteria</taxon>
        <taxon>Pseudomonadati</taxon>
        <taxon>Pseudomonadota</taxon>
        <taxon>Gammaproteobacteria</taxon>
        <taxon>Enterobacterales</taxon>
        <taxon>Pectobacteriaceae</taxon>
        <taxon>Acerihabitans</taxon>
    </lineage>
</organism>
<dbReference type="AlphaFoldDB" id="A0A845SBB9"/>
<dbReference type="SFLD" id="SFLDS00003">
    <property type="entry name" value="Haloacid_Dehalogenase"/>
    <property type="match status" value="1"/>
</dbReference>
<evidence type="ECO:0000313" key="3">
    <source>
        <dbReference type="Proteomes" id="UP000461443"/>
    </source>
</evidence>
<dbReference type="SUPFAM" id="SSF56784">
    <property type="entry name" value="HAD-like"/>
    <property type="match status" value="1"/>
</dbReference>
<dbReference type="Proteomes" id="UP000461443">
    <property type="component" value="Unassembled WGS sequence"/>
</dbReference>
<dbReference type="CDD" id="cd07516">
    <property type="entry name" value="HAD_Pase"/>
    <property type="match status" value="1"/>
</dbReference>
<reference evidence="2 3" key="1">
    <citation type="submission" date="2019-12" db="EMBL/GenBank/DDBJ databases">
        <authorList>
            <person name="Lee S.D."/>
        </authorList>
    </citation>
    <scope>NUCLEOTIDE SEQUENCE [LARGE SCALE GENOMIC DNA]</scope>
    <source>
        <strain evidence="2 3">SAP-6</strain>
    </source>
</reference>
<dbReference type="PANTHER" id="PTHR10000">
    <property type="entry name" value="PHOSPHOSERINE PHOSPHATASE"/>
    <property type="match status" value="1"/>
</dbReference>
<keyword evidence="1" id="KW-0479">Metal-binding</keyword>
<accession>A0A845SBB9</accession>
<comment type="caution">
    <text evidence="2">The sequence shown here is derived from an EMBL/GenBank/DDBJ whole genome shotgun (WGS) entry which is preliminary data.</text>
</comment>
<reference evidence="2 3" key="2">
    <citation type="submission" date="2020-02" db="EMBL/GenBank/DDBJ databases">
        <title>The new genus of Enterobacteriales.</title>
        <authorList>
            <person name="Kim I.S."/>
        </authorList>
    </citation>
    <scope>NUCLEOTIDE SEQUENCE [LARGE SCALE GENOMIC DNA]</scope>
    <source>
        <strain evidence="2 3">SAP-6</strain>
    </source>
</reference>
<name>A0A845SBB9_9GAMM</name>
<gene>
    <name evidence="2" type="ORF">GRH90_05050</name>
</gene>
<dbReference type="InterPro" id="IPR023214">
    <property type="entry name" value="HAD_sf"/>
</dbReference>
<dbReference type="Gene3D" id="3.30.1240.10">
    <property type="match status" value="1"/>
</dbReference>